<evidence type="ECO:0000313" key="1">
    <source>
        <dbReference type="EMBL" id="PIL33188.1"/>
    </source>
</evidence>
<dbReference type="SUPFAM" id="SSF52047">
    <property type="entry name" value="RNI-like"/>
    <property type="match status" value="1"/>
</dbReference>
<evidence type="ECO:0008006" key="3">
    <source>
        <dbReference type="Google" id="ProtNLM"/>
    </source>
</evidence>
<dbReference type="AlphaFoldDB" id="A0A2G8SHZ9"/>
<protein>
    <recommendedName>
        <fullName evidence="3">F-box domain-containing protein</fullName>
    </recommendedName>
</protein>
<evidence type="ECO:0000313" key="2">
    <source>
        <dbReference type="Proteomes" id="UP000230002"/>
    </source>
</evidence>
<organism evidence="1 2">
    <name type="scientific">Ganoderma sinense ZZ0214-1</name>
    <dbReference type="NCBI Taxonomy" id="1077348"/>
    <lineage>
        <taxon>Eukaryota</taxon>
        <taxon>Fungi</taxon>
        <taxon>Dikarya</taxon>
        <taxon>Basidiomycota</taxon>
        <taxon>Agaricomycotina</taxon>
        <taxon>Agaricomycetes</taxon>
        <taxon>Polyporales</taxon>
        <taxon>Polyporaceae</taxon>
        <taxon>Ganoderma</taxon>
    </lineage>
</organism>
<name>A0A2G8SHZ9_9APHY</name>
<gene>
    <name evidence="1" type="ORF">GSI_04638</name>
</gene>
<dbReference type="OrthoDB" id="2752928at2759"/>
<keyword evidence="2" id="KW-1185">Reference proteome</keyword>
<dbReference type="InterPro" id="IPR032675">
    <property type="entry name" value="LRR_dom_sf"/>
</dbReference>
<accession>A0A2G8SHZ9</accession>
<proteinExistence type="predicted"/>
<comment type="caution">
    <text evidence="1">The sequence shown here is derived from an EMBL/GenBank/DDBJ whole genome shotgun (WGS) entry which is preliminary data.</text>
</comment>
<dbReference type="EMBL" id="AYKW01000008">
    <property type="protein sequence ID" value="PIL33188.1"/>
    <property type="molecule type" value="Genomic_DNA"/>
</dbReference>
<reference evidence="1 2" key="1">
    <citation type="journal article" date="2015" name="Sci. Rep.">
        <title>Chromosome-level genome map provides insights into diverse defense mechanisms in the medicinal fungus Ganoderma sinense.</title>
        <authorList>
            <person name="Zhu Y."/>
            <person name="Xu J."/>
            <person name="Sun C."/>
            <person name="Zhou S."/>
            <person name="Xu H."/>
            <person name="Nelson D.R."/>
            <person name="Qian J."/>
            <person name="Song J."/>
            <person name="Luo H."/>
            <person name="Xiang L."/>
            <person name="Li Y."/>
            <person name="Xu Z."/>
            <person name="Ji A."/>
            <person name="Wang L."/>
            <person name="Lu S."/>
            <person name="Hayward A."/>
            <person name="Sun W."/>
            <person name="Li X."/>
            <person name="Schwartz D.C."/>
            <person name="Wang Y."/>
            <person name="Chen S."/>
        </authorList>
    </citation>
    <scope>NUCLEOTIDE SEQUENCE [LARGE SCALE GENOMIC DNA]</scope>
    <source>
        <strain evidence="1 2">ZZ0214-1</strain>
    </source>
</reference>
<dbReference type="Proteomes" id="UP000230002">
    <property type="component" value="Unassembled WGS sequence"/>
</dbReference>
<dbReference type="Gene3D" id="3.80.10.10">
    <property type="entry name" value="Ribonuclease Inhibitor"/>
    <property type="match status" value="1"/>
</dbReference>
<sequence length="221" mass="25018">MWCAHSPFGGKALKASSQPPWDFILQFAGHLPSLHLLALRSFITPGAPHICVFAALSSFSSVRELHLDKCHWHFASFGTLRRILVSLPSLNALQLCQVGWFRPSRGLAAQLDFPERRPRLVSLAINANFESHRTLLPWLLRTPTRDALRELSVTDPARFSVAEDLWKPFQLQFFETVVASASVTSLSMIPDSEFNFPMEAFTSLRRISFHLQAHDNGPRWN</sequence>